<feature type="transmembrane region" description="Helical" evidence="1">
    <location>
        <begin position="37"/>
        <end position="57"/>
    </location>
</feature>
<gene>
    <name evidence="3" type="ORF">C1877_13795</name>
</gene>
<evidence type="ECO:0000313" key="3">
    <source>
        <dbReference type="EMBL" id="RDB62114.1"/>
    </source>
</evidence>
<reference evidence="3 4" key="1">
    <citation type="journal article" date="2018" name="Elife">
        <title>Discovery and characterization of a prevalent human gut bacterial enzyme sufficient for the inactivation of a family of plant toxins.</title>
        <authorList>
            <person name="Koppel N."/>
            <person name="Bisanz J.E."/>
            <person name="Pandelia M.E."/>
            <person name="Turnbaugh P.J."/>
            <person name="Balskus E.P."/>
        </authorList>
    </citation>
    <scope>NUCLEOTIDE SEQUENCE [LARGE SCALE GENOMIC DNA]</scope>
    <source>
        <strain evidence="3 4">3C</strain>
    </source>
</reference>
<dbReference type="Pfam" id="PF17802">
    <property type="entry name" value="SpaA"/>
    <property type="match status" value="1"/>
</dbReference>
<dbReference type="RefSeq" id="WP_114569431.1">
    <property type="nucleotide sequence ID" value="NZ_CABMMS010000010.1"/>
</dbReference>
<dbReference type="Proteomes" id="UP000254000">
    <property type="component" value="Unassembled WGS sequence"/>
</dbReference>
<dbReference type="OrthoDB" id="3169232at2"/>
<dbReference type="GO" id="GO:0005975">
    <property type="term" value="P:carbohydrate metabolic process"/>
    <property type="evidence" value="ECO:0007669"/>
    <property type="project" value="UniProtKB-ARBA"/>
</dbReference>
<name>A0A369LSJ8_9ACTN</name>
<sequence length="584" mass="59860">MGPSHTQPHIHEENGAVEAAPCLRPLSPSGRRRRKPAACGAAMLAACALALALALAAPRPAEALGGISGTCYVACTNAHIDGPDGGNVFEVTFPEYGITATGYCISGSVYGTPLPGTYPLTGEPADDGGFQITVNCRGAGMYENHYSPYGVQNVGGFKLYPFGSVEVLKRSAAPEVTDGNPCYRLDGAAYGVYADEACTREALSLTTDSSGRARSKRVLAPGRYWVREKAAPEGYLPDPGTYPVDLAQEDCRTGAVPAVHVEDAPLIAPVDALVQKADRETGVPVPLGDASLAGAAFTVEHYAGRYASLEEIAVAGARPARTWDVITDEQGRATAGAGDLPGNGRGAHGLPLGTVVVREVRPPAGYLLPDPPTLVRAVEPSPDEPNAAVYRVPTVAEQVVRGDVALLKLGAGTGGDGAADNAGGGGANGASADAAGATPQIPLAGVAFDIVHLSTGEVAARLVTGEDGRASTEGLRPEGLDGALPYGLYEVREDPATTPPGYRTAEPFAVAVEGNARTYYYEVVNELASAPEEPQAGNGPAEEAPPAPLAETGDALARAPRCTALAAVVSATLAAAFALRRQRP</sequence>
<protein>
    <recommendedName>
        <fullName evidence="2">SpaA-like prealbumin fold domain-containing protein</fullName>
    </recommendedName>
</protein>
<keyword evidence="1" id="KW-1133">Transmembrane helix</keyword>
<keyword evidence="1" id="KW-0472">Membrane</keyword>
<accession>A0A369LSJ8</accession>
<feature type="domain" description="SpaA-like prealbumin fold" evidence="2">
    <location>
        <begin position="184"/>
        <end position="249"/>
    </location>
</feature>
<dbReference type="EMBL" id="PPTS01000010">
    <property type="protein sequence ID" value="RDB62114.1"/>
    <property type="molecule type" value="Genomic_DNA"/>
</dbReference>
<comment type="caution">
    <text evidence="3">The sequence shown here is derived from an EMBL/GenBank/DDBJ whole genome shotgun (WGS) entry which is preliminary data.</text>
</comment>
<organism evidence="3 4">
    <name type="scientific">Gordonibacter pamelaeae</name>
    <dbReference type="NCBI Taxonomy" id="471189"/>
    <lineage>
        <taxon>Bacteria</taxon>
        <taxon>Bacillati</taxon>
        <taxon>Actinomycetota</taxon>
        <taxon>Coriobacteriia</taxon>
        <taxon>Eggerthellales</taxon>
        <taxon>Eggerthellaceae</taxon>
        <taxon>Gordonibacter</taxon>
    </lineage>
</organism>
<evidence type="ECO:0000259" key="2">
    <source>
        <dbReference type="Pfam" id="PF17802"/>
    </source>
</evidence>
<evidence type="ECO:0000313" key="4">
    <source>
        <dbReference type="Proteomes" id="UP000254000"/>
    </source>
</evidence>
<dbReference type="AlphaFoldDB" id="A0A369LSJ8"/>
<dbReference type="GeneID" id="78360768"/>
<keyword evidence="1" id="KW-0812">Transmembrane</keyword>
<dbReference type="InterPro" id="IPR041033">
    <property type="entry name" value="SpaA_PFL_dom_1"/>
</dbReference>
<dbReference type="InterPro" id="IPR013783">
    <property type="entry name" value="Ig-like_fold"/>
</dbReference>
<dbReference type="Gene3D" id="2.60.40.10">
    <property type="entry name" value="Immunoglobulins"/>
    <property type="match status" value="3"/>
</dbReference>
<keyword evidence="4" id="KW-1185">Reference proteome</keyword>
<evidence type="ECO:0000256" key="1">
    <source>
        <dbReference type="SAM" id="Phobius"/>
    </source>
</evidence>
<proteinExistence type="predicted"/>